<feature type="transmembrane region" description="Helical" evidence="1">
    <location>
        <begin position="63"/>
        <end position="84"/>
    </location>
</feature>
<name>A0A0M7AU19_9HYPH</name>
<keyword evidence="1" id="KW-0472">Membrane</keyword>
<dbReference type="OrthoDB" id="287506at2"/>
<keyword evidence="3" id="KW-1185">Reference proteome</keyword>
<sequence length="123" mass="14371">MVLSLIFFKRTLMLFWVLWWLAAFLTDLGGAMFQLGWFSENWLPHSIYPYLVKTIALYDPPQFLARLLFAGIICWLFLSTVFFVRAVFTSTLRRDVWIARVNSTFINSLALWLAIVTADQVVK</sequence>
<dbReference type="RefSeq" id="WP_055120680.1">
    <property type="nucleotide sequence ID" value="NZ_CXWA01000010.1"/>
</dbReference>
<evidence type="ECO:0000313" key="2">
    <source>
        <dbReference type="EMBL" id="CTQ78001.1"/>
    </source>
</evidence>
<accession>A0A0M7AU19</accession>
<organism evidence="2 3">
    <name type="scientific">Roseibium album</name>
    <dbReference type="NCBI Taxonomy" id="311410"/>
    <lineage>
        <taxon>Bacteria</taxon>
        <taxon>Pseudomonadati</taxon>
        <taxon>Pseudomonadota</taxon>
        <taxon>Alphaproteobacteria</taxon>
        <taxon>Hyphomicrobiales</taxon>
        <taxon>Stappiaceae</taxon>
        <taxon>Roseibium</taxon>
    </lineage>
</organism>
<dbReference type="EMBL" id="CXWC01000014">
    <property type="protein sequence ID" value="CTQ78001.1"/>
    <property type="molecule type" value="Genomic_DNA"/>
</dbReference>
<gene>
    <name evidence="2" type="ORF">LA5096_05398</name>
</gene>
<proteinExistence type="predicted"/>
<protein>
    <submittedName>
        <fullName evidence="2">Uncharacterized protein</fullName>
    </submittedName>
</protein>
<dbReference type="AlphaFoldDB" id="A0A0M7AU19"/>
<dbReference type="GeneID" id="97672651"/>
<evidence type="ECO:0000313" key="3">
    <source>
        <dbReference type="Proteomes" id="UP000049983"/>
    </source>
</evidence>
<feature type="transmembrane region" description="Helical" evidence="1">
    <location>
        <begin position="96"/>
        <end position="115"/>
    </location>
</feature>
<dbReference type="Proteomes" id="UP000049983">
    <property type="component" value="Unassembled WGS sequence"/>
</dbReference>
<evidence type="ECO:0000256" key="1">
    <source>
        <dbReference type="SAM" id="Phobius"/>
    </source>
</evidence>
<reference evidence="3" key="1">
    <citation type="submission" date="2015-07" db="EMBL/GenBank/DDBJ databases">
        <authorList>
            <person name="Rodrigo-Torres Lidia"/>
            <person name="Arahal R.David."/>
        </authorList>
    </citation>
    <scope>NUCLEOTIDE SEQUENCE [LARGE SCALE GENOMIC DNA]</scope>
    <source>
        <strain evidence="3">CECT 5096</strain>
    </source>
</reference>
<keyword evidence="1" id="KW-0812">Transmembrane</keyword>
<keyword evidence="1" id="KW-1133">Transmembrane helix</keyword>
<feature type="transmembrane region" description="Helical" evidence="1">
    <location>
        <begin position="12"/>
        <end position="33"/>
    </location>
</feature>